<dbReference type="InterPro" id="IPR019676">
    <property type="entry name" value="DUF2529"/>
</dbReference>
<accession>A0A0A3J601</accession>
<evidence type="ECO:0000313" key="2">
    <source>
        <dbReference type="EMBL" id="KGR92464.1"/>
    </source>
</evidence>
<gene>
    <name evidence="2" type="ORF">CD30_01240</name>
</gene>
<dbReference type="EMBL" id="JPVQ01000001">
    <property type="protein sequence ID" value="KGR92464.1"/>
    <property type="molecule type" value="Genomic_DNA"/>
</dbReference>
<evidence type="ECO:0000313" key="3">
    <source>
        <dbReference type="Proteomes" id="UP000030595"/>
    </source>
</evidence>
<dbReference type="OrthoDB" id="2737584at2"/>
<reference evidence="2 3" key="1">
    <citation type="submission" date="2014-02" db="EMBL/GenBank/DDBJ databases">
        <title>Draft genome sequence of Lysinibacillus massiliensis CCUG 49529.</title>
        <authorList>
            <person name="Zhang F."/>
            <person name="Wang G."/>
            <person name="Zhang L."/>
        </authorList>
    </citation>
    <scope>NUCLEOTIDE SEQUENCE [LARGE SCALE GENOMIC DNA]</scope>
    <source>
        <strain evidence="2 3">CCUG 49529</strain>
    </source>
</reference>
<sequence>MLKILTTQLTGLLQRISQSEEEVIEETARLLAQASVGEGNIYFACFDNLEPVEFNALHSTEPFYKLVKWSKDVEITDVDRVCIFTKSCQNADALQLAKKLNDEFIPFAVVASEPASETNELSELAYTYVSMKIRGGILPHPTKLGERTVIPHLIAALFVYEAIKLSYDEMIFTDDELL</sequence>
<comment type="caution">
    <text evidence="2">The sequence shown here is derived from an EMBL/GenBank/DDBJ whole genome shotgun (WGS) entry which is preliminary data.</text>
</comment>
<feature type="domain" description="DUF2529" evidence="1">
    <location>
        <begin position="1"/>
        <end position="171"/>
    </location>
</feature>
<keyword evidence="3" id="KW-1185">Reference proteome</keyword>
<protein>
    <recommendedName>
        <fullName evidence="1">DUF2529 domain-containing protein</fullName>
    </recommendedName>
</protein>
<evidence type="ECO:0000259" key="1">
    <source>
        <dbReference type="Pfam" id="PF10740"/>
    </source>
</evidence>
<dbReference type="Gene3D" id="3.40.50.10490">
    <property type="entry name" value="Glucose-6-phosphate isomerase like protein, domain 1"/>
    <property type="match status" value="1"/>
</dbReference>
<dbReference type="Pfam" id="PF10740">
    <property type="entry name" value="DUF2529"/>
    <property type="match status" value="1"/>
</dbReference>
<dbReference type="RefSeq" id="WP_036171235.1">
    <property type="nucleotide sequence ID" value="NZ_AVCZ01000001.1"/>
</dbReference>
<dbReference type="AlphaFoldDB" id="A0A0A3J601"/>
<name>A0A0A3J601_9BACL</name>
<proteinExistence type="predicted"/>
<dbReference type="Proteomes" id="UP000030595">
    <property type="component" value="Unassembled WGS sequence"/>
</dbReference>
<organism evidence="2 3">
    <name type="scientific">Ureibacillus massiliensis 4400831 = CIP 108448 = CCUG 49529</name>
    <dbReference type="NCBI Taxonomy" id="1211035"/>
    <lineage>
        <taxon>Bacteria</taxon>
        <taxon>Bacillati</taxon>
        <taxon>Bacillota</taxon>
        <taxon>Bacilli</taxon>
        <taxon>Bacillales</taxon>
        <taxon>Caryophanaceae</taxon>
        <taxon>Ureibacillus</taxon>
    </lineage>
</organism>
<dbReference type="eggNOG" id="COG4821">
    <property type="taxonomic scope" value="Bacteria"/>
</dbReference>